<dbReference type="GO" id="GO:0046513">
    <property type="term" value="P:ceramide biosynthetic process"/>
    <property type="evidence" value="ECO:0007669"/>
    <property type="project" value="TreeGrafter"/>
</dbReference>
<dbReference type="InParanoid" id="A0A2J7PF00"/>
<evidence type="ECO:0000313" key="18">
    <source>
        <dbReference type="Proteomes" id="UP000235965"/>
    </source>
</evidence>
<keyword evidence="4 13" id="KW-0479">Metal-binding</keyword>
<organism evidence="17 18">
    <name type="scientific">Cryptotermes secundus</name>
    <dbReference type="NCBI Taxonomy" id="105785"/>
    <lineage>
        <taxon>Eukaryota</taxon>
        <taxon>Metazoa</taxon>
        <taxon>Ecdysozoa</taxon>
        <taxon>Arthropoda</taxon>
        <taxon>Hexapoda</taxon>
        <taxon>Insecta</taxon>
        <taxon>Pterygota</taxon>
        <taxon>Neoptera</taxon>
        <taxon>Polyneoptera</taxon>
        <taxon>Dictyoptera</taxon>
        <taxon>Blattodea</taxon>
        <taxon>Blattoidea</taxon>
        <taxon>Termitoidae</taxon>
        <taxon>Kalotermitidae</taxon>
        <taxon>Cryptotermitinae</taxon>
        <taxon>Cryptotermes</taxon>
    </lineage>
</organism>
<dbReference type="GO" id="GO:0016020">
    <property type="term" value="C:membrane"/>
    <property type="evidence" value="ECO:0007669"/>
    <property type="project" value="GOC"/>
</dbReference>
<dbReference type="EC" id="3.1.4.12" evidence="12"/>
<feature type="disulfide bond" evidence="14">
    <location>
        <begin position="216"/>
        <end position="221"/>
    </location>
</feature>
<feature type="domain" description="Saposin B-type" evidence="16">
    <location>
        <begin position="78"/>
        <end position="163"/>
    </location>
</feature>
<dbReference type="PANTHER" id="PTHR10340:SF29">
    <property type="entry name" value="SPHINGOMYELIN PHOSPHODIESTERASE"/>
    <property type="match status" value="1"/>
</dbReference>
<dbReference type="Proteomes" id="UP000235965">
    <property type="component" value="Unassembled WGS sequence"/>
</dbReference>
<reference evidence="17 18" key="1">
    <citation type="submission" date="2017-12" db="EMBL/GenBank/DDBJ databases">
        <title>Hemimetabolous genomes reveal molecular basis of termite eusociality.</title>
        <authorList>
            <person name="Harrison M.C."/>
            <person name="Jongepier E."/>
            <person name="Robertson H.M."/>
            <person name="Arning N."/>
            <person name="Bitard-Feildel T."/>
            <person name="Chao H."/>
            <person name="Childers C.P."/>
            <person name="Dinh H."/>
            <person name="Doddapaneni H."/>
            <person name="Dugan S."/>
            <person name="Gowin J."/>
            <person name="Greiner C."/>
            <person name="Han Y."/>
            <person name="Hu H."/>
            <person name="Hughes D.S.T."/>
            <person name="Huylmans A.-K."/>
            <person name="Kemena C."/>
            <person name="Kremer L.P.M."/>
            <person name="Lee S.L."/>
            <person name="Lopez-Ezquerra A."/>
            <person name="Mallet L."/>
            <person name="Monroy-Kuhn J.M."/>
            <person name="Moser A."/>
            <person name="Murali S.C."/>
            <person name="Muzny D.M."/>
            <person name="Otani S."/>
            <person name="Piulachs M.-D."/>
            <person name="Poelchau M."/>
            <person name="Qu J."/>
            <person name="Schaub F."/>
            <person name="Wada-Katsumata A."/>
            <person name="Worley K.C."/>
            <person name="Xie Q."/>
            <person name="Ylla G."/>
            <person name="Poulsen M."/>
            <person name="Gibbs R.A."/>
            <person name="Schal C."/>
            <person name="Richards S."/>
            <person name="Belles X."/>
            <person name="Korb J."/>
            <person name="Bornberg-Bauer E."/>
        </authorList>
    </citation>
    <scope>NUCLEOTIDE SEQUENCE [LARGE SCALE GENOMIC DNA]</scope>
    <source>
        <tissue evidence="17">Whole body</tissue>
    </source>
</reference>
<dbReference type="InterPro" id="IPR011001">
    <property type="entry name" value="Saposin-like"/>
</dbReference>
<feature type="binding site" evidence="13">
    <location>
        <position position="274"/>
    </location>
    <ligand>
        <name>Zn(2+)</name>
        <dbReference type="ChEBI" id="CHEBI:29105"/>
        <label>1</label>
    </ligand>
</feature>
<dbReference type="AlphaFoldDB" id="A0A2J7PF00"/>
<dbReference type="SUPFAM" id="SSF56300">
    <property type="entry name" value="Metallo-dependent phosphatases"/>
    <property type="match status" value="1"/>
</dbReference>
<keyword evidence="18" id="KW-1185">Reference proteome</keyword>
<feature type="disulfide bond" evidence="14">
    <location>
        <begin position="222"/>
        <end position="245"/>
    </location>
</feature>
<dbReference type="Gene3D" id="3.60.21.10">
    <property type="match status" value="1"/>
</dbReference>
<feature type="disulfide bond" evidence="14">
    <location>
        <begin position="112"/>
        <end position="123"/>
    </location>
</feature>
<dbReference type="GO" id="GO:0006685">
    <property type="term" value="P:sphingomyelin catabolic process"/>
    <property type="evidence" value="ECO:0007669"/>
    <property type="project" value="UniProtKB-UniRule"/>
</dbReference>
<dbReference type="STRING" id="105785.A0A2J7PF00"/>
<sequence>MLLQQVIWSAVLTVTISLATNATSLKGAERHKRNEMLHELRIFDETGIITSRLSAILNQLPLSSLFSMKPSTAIETRGDLICTACNTVIDVLTEYIETHSREEVLNLLSTICIQFANYSTEVCHGLIDLNLDTVFYIFNRTKSINSRQFCGILLQENGCFKDEPSLEWTIAIPSKPEVNRTDNKRENTETADVLTIIQLSDIHYEPDYLPDGNAVCKAPMCCRSDQGPVEDLGARAGYWGDYRSCDTPWNTFSDTVQQIKRTHQKIDYIYMTGDIVDHAIWDTGIEKNSDVIEKVLKKLKADFPDTPIYPILGNHEPSPLNLFAPHDIIDENISTKWLYELSEKLWSIWLPPETSKTILQGGFYTVLPKPGFRIIALNSNVCFVYNWWLIYDTKDQDGQLQWLADTLLQAESAGEKVHILGHVPSGNSQCFRTWSREFHKIIERFENTVTAIFNGHTHNDQFHVYYAMEEPTRPISVAVNGGSVTQYSDLNSNYKLYSVDSATYHILDAESWSFNLTEANTNSSLNPTWFKLYSFKEEYGVESLNATELDTLTHKLAGNKSLLQIYSRHYNKDEGSECGNDCLKSRLCSTAVTQTGDYTQCDILLQEFYNQTNSEQVHYQISNQLLA</sequence>
<keyword evidence="5 15" id="KW-0732">Signal</keyword>
<dbReference type="Pfam" id="PF00149">
    <property type="entry name" value="Metallophos"/>
    <property type="match status" value="1"/>
</dbReference>
<comment type="similarity">
    <text evidence="2 12">Belongs to the acid sphingomyelinase family.</text>
</comment>
<evidence type="ECO:0000256" key="8">
    <source>
        <dbReference type="ARBA" id="ARBA00023157"/>
    </source>
</evidence>
<dbReference type="SUPFAM" id="SSF47862">
    <property type="entry name" value="Saposin"/>
    <property type="match status" value="1"/>
</dbReference>
<dbReference type="InterPro" id="IPR029052">
    <property type="entry name" value="Metallo-depent_PP-like"/>
</dbReference>
<proteinExistence type="inferred from homology"/>
<feature type="disulfide bond" evidence="14">
    <location>
        <begin position="382"/>
        <end position="430"/>
    </location>
</feature>
<evidence type="ECO:0000256" key="14">
    <source>
        <dbReference type="PIRSR" id="PIRSR000948-2"/>
    </source>
</evidence>
<feature type="signal peptide" evidence="15">
    <location>
        <begin position="1"/>
        <end position="24"/>
    </location>
</feature>
<feature type="disulfide bond" evidence="14">
    <location>
        <begin position="578"/>
        <end position="582"/>
    </location>
</feature>
<keyword evidence="10 12" id="KW-0326">Glycosidase</keyword>
<evidence type="ECO:0000256" key="5">
    <source>
        <dbReference type="ARBA" id="ARBA00022729"/>
    </source>
</evidence>
<name>A0A2J7PF00_9NEOP</name>
<feature type="binding site" evidence="13">
    <location>
        <position position="314"/>
    </location>
    <ligand>
        <name>Zn(2+)</name>
        <dbReference type="ChEBI" id="CHEBI:29105"/>
        <label>2</label>
    </ligand>
</feature>
<keyword evidence="6 12" id="KW-0378">Hydrolase</keyword>
<evidence type="ECO:0000256" key="1">
    <source>
        <dbReference type="ARBA" id="ARBA00004613"/>
    </source>
</evidence>
<gene>
    <name evidence="17" type="ORF">B7P43_G04320</name>
</gene>
<dbReference type="Pfam" id="PF19272">
    <property type="entry name" value="ASMase_C"/>
    <property type="match status" value="1"/>
</dbReference>
<evidence type="ECO:0000256" key="15">
    <source>
        <dbReference type="SAM" id="SignalP"/>
    </source>
</evidence>
<evidence type="ECO:0000313" key="17">
    <source>
        <dbReference type="EMBL" id="PNF14902.1"/>
    </source>
</evidence>
<dbReference type="InterPro" id="IPR008139">
    <property type="entry name" value="SaposinB_dom"/>
</dbReference>
<keyword evidence="8 14" id="KW-1015">Disulfide bond</keyword>
<feature type="binding site" evidence="13">
    <location>
        <position position="458"/>
    </location>
    <ligand>
        <name>Zn(2+)</name>
        <dbReference type="ChEBI" id="CHEBI:29105"/>
        <label>1</label>
    </ligand>
</feature>
<keyword evidence="9" id="KW-0325">Glycoprotein</keyword>
<dbReference type="GO" id="GO:0005764">
    <property type="term" value="C:lysosome"/>
    <property type="evidence" value="ECO:0007669"/>
    <property type="project" value="TreeGrafter"/>
</dbReference>
<dbReference type="FunCoup" id="A0A2J7PF00">
    <property type="interactions" value="34"/>
</dbReference>
<evidence type="ECO:0000256" key="3">
    <source>
        <dbReference type="ARBA" id="ARBA00022525"/>
    </source>
</evidence>
<evidence type="ECO:0000256" key="13">
    <source>
        <dbReference type="PIRSR" id="PIRSR000948-1"/>
    </source>
</evidence>
<keyword evidence="7 13" id="KW-0862">Zinc</keyword>
<evidence type="ECO:0000259" key="16">
    <source>
        <dbReference type="PROSITE" id="PS50015"/>
    </source>
</evidence>
<dbReference type="InterPro" id="IPR004843">
    <property type="entry name" value="Calcineurin-like_PHP"/>
</dbReference>
<dbReference type="InterPro" id="IPR045473">
    <property type="entry name" value="ASM_C"/>
</dbReference>
<dbReference type="PIRSF" id="PIRSF000948">
    <property type="entry name" value="Sphingomy_PDE"/>
    <property type="match status" value="1"/>
</dbReference>
<evidence type="ECO:0000256" key="11">
    <source>
        <dbReference type="ARBA" id="ARBA00047268"/>
    </source>
</evidence>
<dbReference type="GO" id="GO:0061750">
    <property type="term" value="F:acid sphingomyelin phosphodiesterase activity"/>
    <property type="evidence" value="ECO:0007669"/>
    <property type="project" value="TreeGrafter"/>
</dbReference>
<feature type="binding site" evidence="13">
    <location>
        <position position="201"/>
    </location>
    <ligand>
        <name>Zn(2+)</name>
        <dbReference type="ChEBI" id="CHEBI:29105"/>
        <label>1</label>
    </ligand>
</feature>
<feature type="binding site" evidence="13">
    <location>
        <position position="274"/>
    </location>
    <ligand>
        <name>Zn(2+)</name>
        <dbReference type="ChEBI" id="CHEBI:29105"/>
        <label>2</label>
    </ligand>
</feature>
<protein>
    <recommendedName>
        <fullName evidence="12">Sphingomyelin phosphodiesterase</fullName>
        <ecNumber evidence="12">3.1.4.12</ecNumber>
    </recommendedName>
</protein>
<dbReference type="InterPro" id="IPR011160">
    <property type="entry name" value="Sphingomy_PDE"/>
</dbReference>
<dbReference type="InterPro" id="IPR041805">
    <property type="entry name" value="ASMase/PPN1_MPP"/>
</dbReference>
<dbReference type="Gene3D" id="1.10.225.10">
    <property type="entry name" value="Saposin-like"/>
    <property type="match status" value="1"/>
</dbReference>
<keyword evidence="3" id="KW-0964">Secreted</keyword>
<dbReference type="GO" id="GO:0016798">
    <property type="term" value="F:hydrolase activity, acting on glycosyl bonds"/>
    <property type="evidence" value="ECO:0007669"/>
    <property type="project" value="UniProtKB-KW"/>
</dbReference>
<feature type="binding site" evidence="13">
    <location>
        <position position="422"/>
    </location>
    <ligand>
        <name>Zn(2+)</name>
        <dbReference type="ChEBI" id="CHEBI:29105"/>
        <label>2</label>
    </ligand>
</feature>
<comment type="subcellular location">
    <subcellularLocation>
        <location evidence="1">Secreted</location>
    </subcellularLocation>
</comment>
<feature type="chain" id="PRO_5014418093" description="Sphingomyelin phosphodiesterase" evidence="15">
    <location>
        <begin position="25"/>
        <end position="627"/>
    </location>
</feature>
<feature type="binding site" evidence="13">
    <location>
        <position position="203"/>
    </location>
    <ligand>
        <name>Zn(2+)</name>
        <dbReference type="ChEBI" id="CHEBI:29105"/>
        <label>1</label>
    </ligand>
</feature>
<feature type="binding site" evidence="13">
    <location>
        <position position="456"/>
    </location>
    <ligand>
        <name>Zn(2+)</name>
        <dbReference type="ChEBI" id="CHEBI:29105"/>
        <label>2</label>
    </ligand>
</feature>
<evidence type="ECO:0000256" key="6">
    <source>
        <dbReference type="ARBA" id="ARBA00022801"/>
    </source>
</evidence>
<dbReference type="CDD" id="cd00842">
    <property type="entry name" value="MPP_ASMase"/>
    <property type="match status" value="1"/>
</dbReference>
<dbReference type="EMBL" id="NEVH01026086">
    <property type="protein sequence ID" value="PNF14902.1"/>
    <property type="molecule type" value="Genomic_DNA"/>
</dbReference>
<comment type="caution">
    <text evidence="17">The sequence shown here is derived from an EMBL/GenBank/DDBJ whole genome shotgun (WGS) entry which is preliminary data.</text>
</comment>
<evidence type="ECO:0000256" key="12">
    <source>
        <dbReference type="PIRNR" id="PIRNR000948"/>
    </source>
</evidence>
<evidence type="ECO:0000256" key="9">
    <source>
        <dbReference type="ARBA" id="ARBA00023180"/>
    </source>
</evidence>
<comment type="cofactor">
    <cofactor evidence="13">
        <name>Zn(2+)</name>
        <dbReference type="ChEBI" id="CHEBI:29105"/>
    </cofactor>
    <text evidence="13">Binds 2 Zn(2+) ions per subunit.</text>
</comment>
<dbReference type="PANTHER" id="PTHR10340">
    <property type="entry name" value="SPHINGOMYELIN PHOSPHODIESTERASE"/>
    <property type="match status" value="1"/>
</dbReference>
<comment type="function">
    <text evidence="12">Converts sphingomyelin to ceramide.</text>
</comment>
<dbReference type="GO" id="GO:0005615">
    <property type="term" value="C:extracellular space"/>
    <property type="evidence" value="ECO:0007669"/>
    <property type="project" value="TreeGrafter"/>
</dbReference>
<accession>A0A2J7PF00</accession>
<comment type="catalytic activity">
    <reaction evidence="11">
        <text>a sphingomyelin + H2O = phosphocholine + an N-acylsphing-4-enine + H(+)</text>
        <dbReference type="Rhea" id="RHEA:19253"/>
        <dbReference type="ChEBI" id="CHEBI:15377"/>
        <dbReference type="ChEBI" id="CHEBI:15378"/>
        <dbReference type="ChEBI" id="CHEBI:17636"/>
        <dbReference type="ChEBI" id="CHEBI:52639"/>
        <dbReference type="ChEBI" id="CHEBI:295975"/>
        <dbReference type="EC" id="3.1.4.12"/>
    </reaction>
    <physiologicalReaction direction="left-to-right" evidence="11">
        <dbReference type="Rhea" id="RHEA:19254"/>
    </physiologicalReaction>
</comment>
<dbReference type="GO" id="GO:0046872">
    <property type="term" value="F:metal ion binding"/>
    <property type="evidence" value="ECO:0007669"/>
    <property type="project" value="UniProtKB-KW"/>
</dbReference>
<evidence type="ECO:0000256" key="7">
    <source>
        <dbReference type="ARBA" id="ARBA00022833"/>
    </source>
</evidence>
<dbReference type="PROSITE" id="PS50015">
    <property type="entry name" value="SAP_B"/>
    <property type="match status" value="1"/>
</dbReference>
<dbReference type="OrthoDB" id="282973at2759"/>
<evidence type="ECO:0000256" key="4">
    <source>
        <dbReference type="ARBA" id="ARBA00022723"/>
    </source>
</evidence>
<evidence type="ECO:0000256" key="2">
    <source>
        <dbReference type="ARBA" id="ARBA00008234"/>
    </source>
</evidence>
<evidence type="ECO:0000256" key="10">
    <source>
        <dbReference type="ARBA" id="ARBA00023295"/>
    </source>
</evidence>